<gene>
    <name evidence="1" type="ORF">SA2016_2447</name>
</gene>
<reference evidence="1 2" key="1">
    <citation type="submission" date="2016-02" db="EMBL/GenBank/DDBJ databases">
        <title>Complete genome of Sinomonas atrocyanea KCTC 3377.</title>
        <authorList>
            <person name="Kim K.M."/>
        </authorList>
    </citation>
    <scope>NUCLEOTIDE SEQUENCE [LARGE SCALE GENOMIC DNA]</scope>
    <source>
        <strain evidence="1 2">KCTC 3377</strain>
    </source>
</reference>
<organism evidence="1 2">
    <name type="scientific">Sinomonas atrocyanea</name>
    <dbReference type="NCBI Taxonomy" id="37927"/>
    <lineage>
        <taxon>Bacteria</taxon>
        <taxon>Bacillati</taxon>
        <taxon>Actinomycetota</taxon>
        <taxon>Actinomycetes</taxon>
        <taxon>Micrococcales</taxon>
        <taxon>Micrococcaceae</taxon>
        <taxon>Sinomonas</taxon>
    </lineage>
</organism>
<protein>
    <submittedName>
        <fullName evidence="1">Uncharacterized protein</fullName>
    </submittedName>
</protein>
<keyword evidence="2" id="KW-1185">Reference proteome</keyword>
<dbReference type="RefSeq" id="WP_066498384.1">
    <property type="nucleotide sequence ID" value="NZ_CP014518.1"/>
</dbReference>
<proteinExistence type="predicted"/>
<sequence>MSHPILHQQAGGTGTWADPVTVAVGHSITGGVDTLDYPAGTRLYVPNLQKYLIVEDTCGDGSTPQDGPCHTGAPAGSTVWFDVWIGGSSGSQAAADACGSTLTDANGAAHTVIVNPSVRTYKVTPGDIVSGGACHANYGNTPLTQ</sequence>
<dbReference type="EMBL" id="CP014518">
    <property type="protein sequence ID" value="AMM33116.1"/>
    <property type="molecule type" value="Genomic_DNA"/>
</dbReference>
<dbReference type="STRING" id="37927.SA2016_2447"/>
<accession>A0A127A1X6</accession>
<name>A0A127A1X6_9MICC</name>
<dbReference type="OrthoDB" id="7838675at2"/>
<evidence type="ECO:0000313" key="2">
    <source>
        <dbReference type="Proteomes" id="UP000070134"/>
    </source>
</evidence>
<dbReference type="AlphaFoldDB" id="A0A127A1X6"/>
<evidence type="ECO:0000313" key="1">
    <source>
        <dbReference type="EMBL" id="AMM33116.1"/>
    </source>
</evidence>
<dbReference type="Proteomes" id="UP000070134">
    <property type="component" value="Chromosome"/>
</dbReference>
<dbReference type="KEGG" id="satk:SA2016_2447"/>